<dbReference type="SUPFAM" id="SSF81301">
    <property type="entry name" value="Nucleotidyltransferase"/>
    <property type="match status" value="1"/>
</dbReference>
<dbReference type="Pfam" id="PF18765">
    <property type="entry name" value="Polbeta"/>
    <property type="match status" value="1"/>
</dbReference>
<protein>
    <submittedName>
        <fullName evidence="2">Nucleotidyltransferase</fullName>
    </submittedName>
</protein>
<evidence type="ECO:0000313" key="3">
    <source>
        <dbReference type="Proteomes" id="UP000033058"/>
    </source>
</evidence>
<dbReference type="HOGENOM" id="CLU_130257_1_2_2"/>
<accession>A0A0E3PYZ3</accession>
<proteinExistence type="predicted"/>
<dbReference type="GO" id="GO:0016740">
    <property type="term" value="F:transferase activity"/>
    <property type="evidence" value="ECO:0007669"/>
    <property type="project" value="UniProtKB-KW"/>
</dbReference>
<organism evidence="2 3">
    <name type="scientific">Methanosarcina mazei WWM610</name>
    <dbReference type="NCBI Taxonomy" id="1434117"/>
    <lineage>
        <taxon>Archaea</taxon>
        <taxon>Methanobacteriati</taxon>
        <taxon>Methanobacteriota</taxon>
        <taxon>Stenosarchaea group</taxon>
        <taxon>Methanomicrobia</taxon>
        <taxon>Methanosarcinales</taxon>
        <taxon>Methanosarcinaceae</taxon>
        <taxon>Methanosarcina</taxon>
    </lineage>
</organism>
<evidence type="ECO:0000259" key="1">
    <source>
        <dbReference type="Pfam" id="PF18765"/>
    </source>
</evidence>
<dbReference type="RefSeq" id="WP_011034390.1">
    <property type="nucleotide sequence ID" value="NZ_CP009509.1"/>
</dbReference>
<dbReference type="InterPro" id="IPR043519">
    <property type="entry name" value="NT_sf"/>
</dbReference>
<dbReference type="InterPro" id="IPR041633">
    <property type="entry name" value="Polbeta"/>
</dbReference>
<dbReference type="InterPro" id="IPR052930">
    <property type="entry name" value="TA_antitoxin_MntA"/>
</dbReference>
<dbReference type="PATRIC" id="fig|1434117.4.peg.2751"/>
<dbReference type="PANTHER" id="PTHR43852:SF3">
    <property type="entry name" value="NUCLEOTIDYLTRANSFERASE"/>
    <property type="match status" value="1"/>
</dbReference>
<dbReference type="EMBL" id="CP009509">
    <property type="protein sequence ID" value="AKB41150.1"/>
    <property type="molecule type" value="Genomic_DNA"/>
</dbReference>
<dbReference type="Gene3D" id="3.30.460.10">
    <property type="entry name" value="Beta Polymerase, domain 2"/>
    <property type="match status" value="1"/>
</dbReference>
<name>A0A0E3PYZ3_METMZ</name>
<dbReference type="CDD" id="cd05403">
    <property type="entry name" value="NT_KNTase_like"/>
    <property type="match status" value="1"/>
</dbReference>
<dbReference type="Proteomes" id="UP000033058">
    <property type="component" value="Chromosome"/>
</dbReference>
<sequence>MIPEICKLEKETLVSGLAEFFRSQEYVELAYLFGSHAKGKSGPLSDIDVGVYLSRKLDKKERFEKRLELISVLSTLLQTSNLDLVVMNDSPPVLNFKVIEPNCLIFEKNHDLRVEVEVYIMSRYYDRKHHEDFLNREFVKRFKKRGFS</sequence>
<feature type="domain" description="Polymerase beta nucleotidyltransferase" evidence="1">
    <location>
        <begin position="17"/>
        <end position="110"/>
    </location>
</feature>
<evidence type="ECO:0000313" key="2">
    <source>
        <dbReference type="EMBL" id="AKB41150.1"/>
    </source>
</evidence>
<gene>
    <name evidence="2" type="ORF">MSMAW_2159</name>
</gene>
<reference evidence="2 3" key="1">
    <citation type="submission" date="2014-07" db="EMBL/GenBank/DDBJ databases">
        <title>Methanogenic archaea and the global carbon cycle.</title>
        <authorList>
            <person name="Henriksen J.R."/>
            <person name="Luke J."/>
            <person name="Reinhart S."/>
            <person name="Benedict M.N."/>
            <person name="Youngblut N.D."/>
            <person name="Metcalf M.E."/>
            <person name="Whitaker R.J."/>
            <person name="Metcalf W.W."/>
        </authorList>
    </citation>
    <scope>NUCLEOTIDE SEQUENCE [LARGE SCALE GENOMIC DNA]</scope>
    <source>
        <strain evidence="2 3">WWM610</strain>
    </source>
</reference>
<keyword evidence="2" id="KW-0808">Transferase</keyword>
<dbReference type="PANTHER" id="PTHR43852">
    <property type="entry name" value="NUCLEOTIDYLTRANSFERASE"/>
    <property type="match status" value="1"/>
</dbReference>
<dbReference type="GeneID" id="24851897"/>
<dbReference type="AlphaFoldDB" id="A0A0E3PYZ3"/>
<dbReference type="NCBIfam" id="NF047752">
    <property type="entry name" value="MntA_antitoxin"/>
    <property type="match status" value="1"/>
</dbReference>